<reference evidence="2 3" key="1">
    <citation type="journal article" date="2011" name="Science">
        <title>The ecoresponsive genome of Daphnia pulex.</title>
        <authorList>
            <person name="Colbourne J.K."/>
            <person name="Pfrender M.E."/>
            <person name="Gilbert D."/>
            <person name="Thomas W.K."/>
            <person name="Tucker A."/>
            <person name="Oakley T.H."/>
            <person name="Tokishita S."/>
            <person name="Aerts A."/>
            <person name="Arnold G.J."/>
            <person name="Basu M.K."/>
            <person name="Bauer D.J."/>
            <person name="Caceres C.E."/>
            <person name="Carmel L."/>
            <person name="Casola C."/>
            <person name="Choi J.H."/>
            <person name="Detter J.C."/>
            <person name="Dong Q."/>
            <person name="Dusheyko S."/>
            <person name="Eads B.D."/>
            <person name="Frohlich T."/>
            <person name="Geiler-Samerotte K.A."/>
            <person name="Gerlach D."/>
            <person name="Hatcher P."/>
            <person name="Jogdeo S."/>
            <person name="Krijgsveld J."/>
            <person name="Kriventseva E.V."/>
            <person name="Kultz D."/>
            <person name="Laforsch C."/>
            <person name="Lindquist E."/>
            <person name="Lopez J."/>
            <person name="Manak J.R."/>
            <person name="Muller J."/>
            <person name="Pangilinan J."/>
            <person name="Patwardhan R.P."/>
            <person name="Pitluck S."/>
            <person name="Pritham E.J."/>
            <person name="Rechtsteiner A."/>
            <person name="Rho M."/>
            <person name="Rogozin I.B."/>
            <person name="Sakarya O."/>
            <person name="Salamov A."/>
            <person name="Schaack S."/>
            <person name="Shapiro H."/>
            <person name="Shiga Y."/>
            <person name="Skalitzky C."/>
            <person name="Smith Z."/>
            <person name="Souvorov A."/>
            <person name="Sung W."/>
            <person name="Tang Z."/>
            <person name="Tsuchiya D."/>
            <person name="Tu H."/>
            <person name="Vos H."/>
            <person name="Wang M."/>
            <person name="Wolf Y.I."/>
            <person name="Yamagata H."/>
            <person name="Yamada T."/>
            <person name="Ye Y."/>
            <person name="Shaw J.R."/>
            <person name="Andrews J."/>
            <person name="Crease T.J."/>
            <person name="Tang H."/>
            <person name="Lucas S.M."/>
            <person name="Robertson H.M."/>
            <person name="Bork P."/>
            <person name="Koonin E.V."/>
            <person name="Zdobnov E.M."/>
            <person name="Grigoriev I.V."/>
            <person name="Lynch M."/>
            <person name="Boore J.L."/>
        </authorList>
    </citation>
    <scope>NUCLEOTIDE SEQUENCE [LARGE SCALE GENOMIC DNA]</scope>
</reference>
<organism evidence="2 3">
    <name type="scientific">Daphnia pulex</name>
    <name type="common">Water flea</name>
    <dbReference type="NCBI Taxonomy" id="6669"/>
    <lineage>
        <taxon>Eukaryota</taxon>
        <taxon>Metazoa</taxon>
        <taxon>Ecdysozoa</taxon>
        <taxon>Arthropoda</taxon>
        <taxon>Crustacea</taxon>
        <taxon>Branchiopoda</taxon>
        <taxon>Diplostraca</taxon>
        <taxon>Cladocera</taxon>
        <taxon>Anomopoda</taxon>
        <taxon>Daphniidae</taxon>
        <taxon>Daphnia</taxon>
    </lineage>
</organism>
<dbReference type="Proteomes" id="UP000000305">
    <property type="component" value="Unassembled WGS sequence"/>
</dbReference>
<evidence type="ECO:0000313" key="2">
    <source>
        <dbReference type="EMBL" id="EFX60331.1"/>
    </source>
</evidence>
<gene>
    <name evidence="2" type="ORF">DAPPUDRAFT_29950</name>
</gene>
<dbReference type="OrthoDB" id="288590at2759"/>
<sequence length="76" mass="8057">QGKAMGIPLLDLSGALQPGAPRSPAVMAVAAQLRQACTGPGFFYVRHHGVPQDIIARQFALAQQFFDLPLASKEAI</sequence>
<name>E9I6P9_DAPPU</name>
<dbReference type="AlphaFoldDB" id="E9I6P9"/>
<dbReference type="InterPro" id="IPR026992">
    <property type="entry name" value="DIOX_N"/>
</dbReference>
<dbReference type="Pfam" id="PF14226">
    <property type="entry name" value="DIOX_N"/>
    <property type="match status" value="1"/>
</dbReference>
<accession>E9I6P9</accession>
<dbReference type="HOGENOM" id="CLU_2661545_0_0_1"/>
<keyword evidence="3" id="KW-1185">Reference proteome</keyword>
<dbReference type="EMBL" id="GL736620">
    <property type="protein sequence ID" value="EFX60331.1"/>
    <property type="molecule type" value="Genomic_DNA"/>
</dbReference>
<dbReference type="Gene3D" id="2.60.120.330">
    <property type="entry name" value="B-lactam Antibiotic, Isopenicillin N Synthase, Chain"/>
    <property type="match status" value="1"/>
</dbReference>
<proteinExistence type="predicted"/>
<dbReference type="InterPro" id="IPR027443">
    <property type="entry name" value="IPNS-like_sf"/>
</dbReference>
<evidence type="ECO:0000259" key="1">
    <source>
        <dbReference type="Pfam" id="PF14226"/>
    </source>
</evidence>
<dbReference type="KEGG" id="dpx:DAPPUDRAFT_29950"/>
<dbReference type="STRING" id="6669.E9I6P9"/>
<dbReference type="InParanoid" id="E9I6P9"/>
<dbReference type="SUPFAM" id="SSF51197">
    <property type="entry name" value="Clavaminate synthase-like"/>
    <property type="match status" value="1"/>
</dbReference>
<feature type="domain" description="Non-haem dioxygenase N-terminal" evidence="1">
    <location>
        <begin position="7"/>
        <end position="75"/>
    </location>
</feature>
<evidence type="ECO:0000313" key="3">
    <source>
        <dbReference type="Proteomes" id="UP000000305"/>
    </source>
</evidence>
<feature type="non-terminal residue" evidence="2">
    <location>
        <position position="76"/>
    </location>
</feature>
<feature type="non-terminal residue" evidence="2">
    <location>
        <position position="1"/>
    </location>
</feature>
<protein>
    <recommendedName>
        <fullName evidence="1">Non-haem dioxygenase N-terminal domain-containing protein</fullName>
    </recommendedName>
</protein>